<accession>A0A815PPJ7</accession>
<comment type="caution">
    <text evidence="2">The sequence shown here is derived from an EMBL/GenBank/DDBJ whole genome shotgun (WGS) entry which is preliminary data.</text>
</comment>
<dbReference type="EMBL" id="CAJNOL010002214">
    <property type="protein sequence ID" value="CAF1476178.1"/>
    <property type="molecule type" value="Genomic_DNA"/>
</dbReference>
<dbReference type="EMBL" id="CAJNOH010000434">
    <property type="protein sequence ID" value="CAF1039135.1"/>
    <property type="molecule type" value="Genomic_DNA"/>
</dbReference>
<protein>
    <submittedName>
        <fullName evidence="2">Uncharacterized protein</fullName>
    </submittedName>
</protein>
<dbReference type="Proteomes" id="UP000663870">
    <property type="component" value="Unassembled WGS sequence"/>
</dbReference>
<keyword evidence="4" id="KW-1185">Reference proteome</keyword>
<organism evidence="2 4">
    <name type="scientific">Rotaria sordida</name>
    <dbReference type="NCBI Taxonomy" id="392033"/>
    <lineage>
        <taxon>Eukaryota</taxon>
        <taxon>Metazoa</taxon>
        <taxon>Spiralia</taxon>
        <taxon>Gnathifera</taxon>
        <taxon>Rotifera</taxon>
        <taxon>Eurotatoria</taxon>
        <taxon>Bdelloidea</taxon>
        <taxon>Philodinida</taxon>
        <taxon>Philodinidae</taxon>
        <taxon>Rotaria</taxon>
    </lineage>
</organism>
<name>A0A815PPJ7_9BILA</name>
<gene>
    <name evidence="2" type="ORF">JXQ802_LOCUS37652</name>
    <name evidence="3" type="ORF">JXQ802_LOCUS39036</name>
    <name evidence="1" type="ORF">PYM288_LOCUS16548</name>
</gene>
<dbReference type="EMBL" id="CAJNOL010002028">
    <property type="protein sequence ID" value="CAF1452089.1"/>
    <property type="molecule type" value="Genomic_DNA"/>
</dbReference>
<sequence length="76" mass="8928">MSKYTADEILYMQIQEEIAKEHNELRRLLRLLVHVRSLGNATNDIVADIEQTKENLYDLHMAKKNQVQNMSEAQEN</sequence>
<proteinExistence type="predicted"/>
<dbReference type="Proteomes" id="UP000663854">
    <property type="component" value="Unassembled WGS sequence"/>
</dbReference>
<evidence type="ECO:0000313" key="2">
    <source>
        <dbReference type="EMBL" id="CAF1452089.1"/>
    </source>
</evidence>
<evidence type="ECO:0000313" key="3">
    <source>
        <dbReference type="EMBL" id="CAF1476178.1"/>
    </source>
</evidence>
<evidence type="ECO:0000313" key="4">
    <source>
        <dbReference type="Proteomes" id="UP000663870"/>
    </source>
</evidence>
<evidence type="ECO:0000313" key="1">
    <source>
        <dbReference type="EMBL" id="CAF1039135.1"/>
    </source>
</evidence>
<reference evidence="2" key="1">
    <citation type="submission" date="2021-02" db="EMBL/GenBank/DDBJ databases">
        <authorList>
            <person name="Nowell W R."/>
        </authorList>
    </citation>
    <scope>NUCLEOTIDE SEQUENCE</scope>
</reference>
<dbReference type="AlphaFoldDB" id="A0A815PPJ7"/>